<protein>
    <recommendedName>
        <fullName evidence="3">MAE-28990/MAE-18760-like HEPN domain-containing protein</fullName>
    </recommendedName>
</protein>
<evidence type="ECO:0000313" key="2">
    <source>
        <dbReference type="Proteomes" id="UP001501764"/>
    </source>
</evidence>
<gene>
    <name evidence="1" type="ORF">GCM10008916_11650</name>
</gene>
<evidence type="ECO:0000313" key="1">
    <source>
        <dbReference type="EMBL" id="GAA0857550.1"/>
    </source>
</evidence>
<reference evidence="2" key="1">
    <citation type="journal article" date="2019" name="Int. J. Syst. Evol. Microbiol.">
        <title>The Global Catalogue of Microorganisms (GCM) 10K type strain sequencing project: providing services to taxonomists for standard genome sequencing and annotation.</title>
        <authorList>
            <consortium name="The Broad Institute Genomics Platform"/>
            <consortium name="The Broad Institute Genome Sequencing Center for Infectious Disease"/>
            <person name="Wu L."/>
            <person name="Ma J."/>
        </authorList>
    </citation>
    <scope>NUCLEOTIDE SEQUENCE [LARGE SCALE GENOMIC DNA]</scope>
    <source>
        <strain evidence="2">JCM 6485</strain>
    </source>
</reference>
<name>A0ABP3WZZ0_9CLOT</name>
<dbReference type="Proteomes" id="UP001501764">
    <property type="component" value="Unassembled WGS sequence"/>
</dbReference>
<evidence type="ECO:0008006" key="3">
    <source>
        <dbReference type="Google" id="ProtNLM"/>
    </source>
</evidence>
<accession>A0ABP3WZZ0</accession>
<proteinExistence type="predicted"/>
<dbReference type="EMBL" id="BAAACO010000001">
    <property type="protein sequence ID" value="GAA0857550.1"/>
    <property type="molecule type" value="Genomic_DNA"/>
</dbReference>
<organism evidence="1 2">
    <name type="scientific">Clostridium nitritogenes</name>
    <dbReference type="NCBI Taxonomy" id="83340"/>
    <lineage>
        <taxon>Bacteria</taxon>
        <taxon>Bacillati</taxon>
        <taxon>Bacillota</taxon>
        <taxon>Clostridia</taxon>
        <taxon>Eubacteriales</taxon>
        <taxon>Clostridiaceae</taxon>
        <taxon>Clostridium</taxon>
    </lineage>
</organism>
<comment type="caution">
    <text evidence="1">The sequence shown here is derived from an EMBL/GenBank/DDBJ whole genome shotgun (WGS) entry which is preliminary data.</text>
</comment>
<keyword evidence="2" id="KW-1185">Reference proteome</keyword>
<sequence length="86" mass="10294">MILDEKNIRKANKKYFQDVDVLRKIRNAIVHSRGEIKIKDVELVNKYVLVDHINNVYISIDDVDKFLSLFEKYINNIFEEINLKIK</sequence>